<name>A0AAU2H2J4_9ACTN</name>
<evidence type="ECO:0000256" key="1">
    <source>
        <dbReference type="SAM" id="MobiDB-lite"/>
    </source>
</evidence>
<sequence length="107" mass="11281">MLNPKPGRTPAKAAPPTSRRWQTDPVAELSPALLGSALLVFVAFVCRLPSHQVASTAKQAKGGKMDKEKKARSRGWWGSVRSVVAGLSEGSIGALIFEILTGQVVTG</sequence>
<organism evidence="2">
    <name type="scientific">Streptomyces sp. NBC_00060</name>
    <dbReference type="NCBI Taxonomy" id="2975636"/>
    <lineage>
        <taxon>Bacteria</taxon>
        <taxon>Bacillati</taxon>
        <taxon>Actinomycetota</taxon>
        <taxon>Actinomycetes</taxon>
        <taxon>Kitasatosporales</taxon>
        <taxon>Streptomycetaceae</taxon>
        <taxon>Streptomyces</taxon>
    </lineage>
</organism>
<accession>A0AAU2H2J4</accession>
<reference evidence="2" key="1">
    <citation type="submission" date="2022-10" db="EMBL/GenBank/DDBJ databases">
        <title>The complete genomes of actinobacterial strains from the NBC collection.</title>
        <authorList>
            <person name="Joergensen T.S."/>
            <person name="Alvarez Arevalo M."/>
            <person name="Sterndorff E.B."/>
            <person name="Faurdal D."/>
            <person name="Vuksanovic O."/>
            <person name="Mourched A.-S."/>
            <person name="Charusanti P."/>
            <person name="Shaw S."/>
            <person name="Blin K."/>
            <person name="Weber T."/>
        </authorList>
    </citation>
    <scope>NUCLEOTIDE SEQUENCE</scope>
    <source>
        <strain evidence="2">NBC_00060</strain>
    </source>
</reference>
<proteinExistence type="predicted"/>
<gene>
    <name evidence="2" type="ORF">OHV25_19635</name>
</gene>
<dbReference type="EMBL" id="CP108253">
    <property type="protein sequence ID" value="WTU41633.1"/>
    <property type="molecule type" value="Genomic_DNA"/>
</dbReference>
<evidence type="ECO:0000313" key="2">
    <source>
        <dbReference type="EMBL" id="WTU41633.1"/>
    </source>
</evidence>
<dbReference type="AlphaFoldDB" id="A0AAU2H2J4"/>
<feature type="region of interest" description="Disordered" evidence="1">
    <location>
        <begin position="1"/>
        <end position="23"/>
    </location>
</feature>
<protein>
    <submittedName>
        <fullName evidence="2">Uncharacterized protein</fullName>
    </submittedName>
</protein>